<comment type="caution">
    <text evidence="1">The sequence shown here is derived from an EMBL/GenBank/DDBJ whole genome shotgun (WGS) entry which is preliminary data.</text>
</comment>
<accession>A0AAV7M7M8</accession>
<dbReference type="EMBL" id="JANPWB010000014">
    <property type="protein sequence ID" value="KAJ1097138.1"/>
    <property type="molecule type" value="Genomic_DNA"/>
</dbReference>
<sequence>MESTSISEMSLEDKVQNCGNKAVSTLAIQLEQKFDDCLERLELKFGNKTDEEQFWSVEEATVKAVGKKAGLEDTDDEEKEIKTFHKYSGEKEQVRDPLREYMLDPHGIQRTLSPQWVQQQHVAEYVEYWIKQEMTKEVRTRLRSECPRPSLANKVAYTPELNAQMLTFLNKSGRDPRRG</sequence>
<reference evidence="1" key="1">
    <citation type="journal article" date="2022" name="bioRxiv">
        <title>Sequencing and chromosome-scale assembly of the giantPleurodeles waltlgenome.</title>
        <authorList>
            <person name="Brown T."/>
            <person name="Elewa A."/>
            <person name="Iarovenko S."/>
            <person name="Subramanian E."/>
            <person name="Araus A.J."/>
            <person name="Petzold A."/>
            <person name="Susuki M."/>
            <person name="Suzuki K.-i.T."/>
            <person name="Hayashi T."/>
            <person name="Toyoda A."/>
            <person name="Oliveira C."/>
            <person name="Osipova E."/>
            <person name="Leigh N.D."/>
            <person name="Simon A."/>
            <person name="Yun M.H."/>
        </authorList>
    </citation>
    <scope>NUCLEOTIDE SEQUENCE</scope>
    <source>
        <strain evidence="1">20211129_DDA</strain>
        <tissue evidence="1">Liver</tissue>
    </source>
</reference>
<protein>
    <submittedName>
        <fullName evidence="1">Uncharacterized protein</fullName>
    </submittedName>
</protein>
<organism evidence="1 2">
    <name type="scientific">Pleurodeles waltl</name>
    <name type="common">Iberian ribbed newt</name>
    <dbReference type="NCBI Taxonomy" id="8319"/>
    <lineage>
        <taxon>Eukaryota</taxon>
        <taxon>Metazoa</taxon>
        <taxon>Chordata</taxon>
        <taxon>Craniata</taxon>
        <taxon>Vertebrata</taxon>
        <taxon>Euteleostomi</taxon>
        <taxon>Amphibia</taxon>
        <taxon>Batrachia</taxon>
        <taxon>Caudata</taxon>
        <taxon>Salamandroidea</taxon>
        <taxon>Salamandridae</taxon>
        <taxon>Pleurodelinae</taxon>
        <taxon>Pleurodeles</taxon>
    </lineage>
</organism>
<evidence type="ECO:0000313" key="2">
    <source>
        <dbReference type="Proteomes" id="UP001066276"/>
    </source>
</evidence>
<name>A0AAV7M7M8_PLEWA</name>
<evidence type="ECO:0000313" key="1">
    <source>
        <dbReference type="EMBL" id="KAJ1097138.1"/>
    </source>
</evidence>
<gene>
    <name evidence="1" type="ORF">NDU88_002265</name>
</gene>
<dbReference type="Proteomes" id="UP001066276">
    <property type="component" value="Chromosome 10"/>
</dbReference>
<dbReference type="AlphaFoldDB" id="A0AAV7M7M8"/>
<proteinExistence type="predicted"/>
<keyword evidence="2" id="KW-1185">Reference proteome</keyword>